<feature type="compositionally biased region" description="Low complexity" evidence="13">
    <location>
        <begin position="286"/>
        <end position="300"/>
    </location>
</feature>
<evidence type="ECO:0000256" key="4">
    <source>
        <dbReference type="ARBA" id="ARBA00022723"/>
    </source>
</evidence>
<feature type="compositionally biased region" description="Basic and acidic residues" evidence="13">
    <location>
        <begin position="35"/>
        <end position="49"/>
    </location>
</feature>
<keyword evidence="8" id="KW-0805">Transcription regulation</keyword>
<reference evidence="15" key="5">
    <citation type="submission" date="2025-09" db="UniProtKB">
        <authorList>
            <consortium name="Ensembl"/>
        </authorList>
    </citation>
    <scope>IDENTIFICATION</scope>
</reference>
<evidence type="ECO:0000313" key="15">
    <source>
        <dbReference type="Ensembl" id="ENSEEEP00000025461.2"/>
    </source>
</evidence>
<dbReference type="Ensembl" id="ENSEEET00000025755.2">
    <property type="protein sequence ID" value="ENSEEEP00000025461.2"/>
    <property type="gene ID" value="ENSEEEG00000012353.2"/>
</dbReference>
<keyword evidence="16" id="KW-1185">Reference proteome</keyword>
<feature type="domain" description="C2H2-type" evidence="14">
    <location>
        <begin position="1036"/>
        <end position="1064"/>
    </location>
</feature>
<feature type="compositionally biased region" description="Polar residues" evidence="13">
    <location>
        <begin position="1098"/>
        <end position="1128"/>
    </location>
</feature>
<dbReference type="PROSITE" id="PS50157">
    <property type="entry name" value="ZINC_FINGER_C2H2_2"/>
    <property type="match status" value="7"/>
</dbReference>
<dbReference type="STRING" id="8005.ENSEEEP00000025461"/>
<keyword evidence="9" id="KW-0238">DNA-binding</keyword>
<feature type="region of interest" description="Disordered" evidence="13">
    <location>
        <begin position="1214"/>
        <end position="1245"/>
    </location>
</feature>
<dbReference type="FunFam" id="3.30.160.60:FF:000100">
    <property type="entry name" value="Zinc finger 45-like"/>
    <property type="match status" value="1"/>
</dbReference>
<feature type="region of interest" description="Disordered" evidence="13">
    <location>
        <begin position="1093"/>
        <end position="1151"/>
    </location>
</feature>
<evidence type="ECO:0000256" key="7">
    <source>
        <dbReference type="ARBA" id="ARBA00022833"/>
    </source>
</evidence>
<gene>
    <name evidence="15" type="primary">znf687a</name>
</gene>
<protein>
    <recommendedName>
        <fullName evidence="14">C2H2-type domain-containing protein</fullName>
    </recommendedName>
</protein>
<feature type="compositionally biased region" description="Basic and acidic residues" evidence="13">
    <location>
        <begin position="342"/>
        <end position="354"/>
    </location>
</feature>
<keyword evidence="4" id="KW-0479">Metal-binding</keyword>
<feature type="compositionally biased region" description="Polar residues" evidence="13">
    <location>
        <begin position="51"/>
        <end position="61"/>
    </location>
</feature>
<feature type="domain" description="C2H2-type" evidence="14">
    <location>
        <begin position="1250"/>
        <end position="1272"/>
    </location>
</feature>
<evidence type="ECO:0000256" key="9">
    <source>
        <dbReference type="ARBA" id="ARBA00023125"/>
    </source>
</evidence>
<reference evidence="16" key="2">
    <citation type="journal article" date="2017" name="Sci. Adv.">
        <title>A tail of two voltages: Proteomic comparison of the three electric organs of the electric eel.</title>
        <authorList>
            <person name="Traeger L.L."/>
            <person name="Sabat G."/>
            <person name="Barrett-Wilt G.A."/>
            <person name="Wells G.B."/>
            <person name="Sussman M.R."/>
        </authorList>
    </citation>
    <scope>NUCLEOTIDE SEQUENCE [LARGE SCALE GENOMIC DNA]</scope>
</reference>
<feature type="region of interest" description="Disordered" evidence="13">
    <location>
        <begin position="384"/>
        <end position="456"/>
    </location>
</feature>
<dbReference type="GO" id="GO:0005634">
    <property type="term" value="C:nucleus"/>
    <property type="evidence" value="ECO:0007669"/>
    <property type="project" value="UniProtKB-SubCell"/>
</dbReference>
<dbReference type="InterPro" id="IPR057356">
    <property type="entry name" value="Znf-C2H2_ZNF592"/>
</dbReference>
<evidence type="ECO:0000256" key="11">
    <source>
        <dbReference type="ARBA" id="ARBA00023242"/>
    </source>
</evidence>
<keyword evidence="5" id="KW-0677">Repeat</keyword>
<feature type="region of interest" description="Disordered" evidence="13">
    <location>
        <begin position="974"/>
        <end position="994"/>
    </location>
</feature>
<dbReference type="Pfam" id="PF25412">
    <property type="entry name" value="zf-C2H2_ZNF592"/>
    <property type="match status" value="1"/>
</dbReference>
<feature type="domain" description="C2H2-type" evidence="14">
    <location>
        <begin position="1158"/>
        <end position="1185"/>
    </location>
</feature>
<feature type="domain" description="C2H2-type" evidence="14">
    <location>
        <begin position="646"/>
        <end position="664"/>
    </location>
</feature>
<evidence type="ECO:0000256" key="1">
    <source>
        <dbReference type="ARBA" id="ARBA00003767"/>
    </source>
</evidence>
<dbReference type="GO" id="GO:0003677">
    <property type="term" value="F:DNA binding"/>
    <property type="evidence" value="ECO:0007669"/>
    <property type="project" value="UniProtKB-KW"/>
</dbReference>
<evidence type="ECO:0000256" key="8">
    <source>
        <dbReference type="ARBA" id="ARBA00023015"/>
    </source>
</evidence>
<evidence type="ECO:0000256" key="13">
    <source>
        <dbReference type="SAM" id="MobiDB-lite"/>
    </source>
</evidence>
<evidence type="ECO:0000259" key="14">
    <source>
        <dbReference type="PROSITE" id="PS50157"/>
    </source>
</evidence>
<evidence type="ECO:0000313" key="16">
    <source>
        <dbReference type="Proteomes" id="UP000314983"/>
    </source>
</evidence>
<accession>A0A4W4FNB3</accession>
<comment type="similarity">
    <text evidence="3">Belongs to the krueppel C2H2-type zinc-finger protein family.</text>
</comment>
<organism evidence="15 16">
    <name type="scientific">Electrophorus electricus</name>
    <name type="common">Electric eel</name>
    <name type="synonym">Gymnotus electricus</name>
    <dbReference type="NCBI Taxonomy" id="8005"/>
    <lineage>
        <taxon>Eukaryota</taxon>
        <taxon>Metazoa</taxon>
        <taxon>Chordata</taxon>
        <taxon>Craniata</taxon>
        <taxon>Vertebrata</taxon>
        <taxon>Euteleostomi</taxon>
        <taxon>Actinopterygii</taxon>
        <taxon>Neopterygii</taxon>
        <taxon>Teleostei</taxon>
        <taxon>Ostariophysi</taxon>
        <taxon>Gymnotiformes</taxon>
        <taxon>Gymnotoidei</taxon>
        <taxon>Gymnotidae</taxon>
        <taxon>Electrophorus</taxon>
    </lineage>
</organism>
<dbReference type="Pfam" id="PF00096">
    <property type="entry name" value="zf-C2H2"/>
    <property type="match status" value="3"/>
</dbReference>
<feature type="domain" description="C2H2-type" evidence="14">
    <location>
        <begin position="899"/>
        <end position="926"/>
    </location>
</feature>
<comment type="function">
    <text evidence="1">May be involved in transcriptional regulation.</text>
</comment>
<dbReference type="Pfam" id="PF16622">
    <property type="entry name" value="zf-C2H2_11"/>
    <property type="match status" value="1"/>
</dbReference>
<evidence type="ECO:0000256" key="2">
    <source>
        <dbReference type="ARBA" id="ARBA00004123"/>
    </source>
</evidence>
<dbReference type="PANTHER" id="PTHR47222:SF2">
    <property type="entry name" value="ZINC FINGER PROTEIN 687"/>
    <property type="match status" value="1"/>
</dbReference>
<name>A0A4W4FNB3_ELEEL</name>
<evidence type="ECO:0000256" key="12">
    <source>
        <dbReference type="PROSITE-ProRule" id="PRU00042"/>
    </source>
</evidence>
<dbReference type="Proteomes" id="UP000314983">
    <property type="component" value="Chromosome 10"/>
</dbReference>
<dbReference type="OMA" id="DQHINKF"/>
<feature type="region of interest" description="Disordered" evidence="13">
    <location>
        <begin position="248"/>
        <end position="368"/>
    </location>
</feature>
<dbReference type="InterPro" id="IPR045914">
    <property type="entry name" value="Zn532-like"/>
</dbReference>
<dbReference type="InterPro" id="IPR041697">
    <property type="entry name" value="Znf-C2H2_11"/>
</dbReference>
<evidence type="ECO:0000256" key="6">
    <source>
        <dbReference type="ARBA" id="ARBA00022771"/>
    </source>
</evidence>
<sequence>MGDMKTPDFDDLLAAFDIPDIDAKEAIQSNSGDPDGNRSESSGGKERSEGPNQRPTSSSEVCESIPLASHDLPAVSVIVKNSVCSDVYISGEDEEDEDMVSQVRDVLDEVDRSGGGALLSPQLLPRPHSLLPSDTLLYNGFKAVSDGTLEASLHSTPTPMQPNGQLWSLCSPKTASEGDEGNQDGGSCNHPAIFPPHVPLPVSAPSTNVIGLLPSKVDEDEVGHPSPISSNLLDQSLNSISKAGVQHPLCEDEESEPDLESPPLMIQESPDLQMSPHRHESSSDFPAASPSYQSLPSSKSPVREDTSVPQHLSPIGPHQTPTQGNSNSTSMTEKNDSPNAERYPEHIIDERDSPESPEPETPACLPLQLSTSLLTTQLGEKVLGQESAVEVPGKKDAVESGGNGQELGDGDQLMKSDEQSKVDVKVDTEGAKSSRSDPKPATENSTDPSMVPSRPLKVRIKTVKTLTGNITRTVTRVAPKGATGGATKGPDGAKIQLGARKVLSRPKRPAAAISGQPQGAKTPVLPVATLQDASAAMLFAASKAQKLARPACGGPKAAATPSVSSSSESVVTARVLGHKMVRSAGPSGRPVSIMNSPGAPVSRSQSTLVEAFNKILNGKNPLPSYQPDLSTLPPPEWGLGVPATGYRCLECGDAFALERSLARHYDRRSLRIEVTCNHCTKRLIFFNKCSLLLHARKHKEKGLVMQCSHLVMKPVSVEQMIGQPDTVPVGVLSPPLLASSCVCPECNSLFSSREELAAHFQHAEPSGVDTCCMQCSPPMPLWNPCSAAAHQRLHQHLSPLVCPECGLICQPHSLSTHTQQACLHYARQLGHRCDCCQVVFGGVNSLNAVKTHMQTAHCEIFHKCPSCPMAFKSASSADAHCTAQHPDLSHTPKHSKEIYKCVMCRTLFTQKGLLNLHFDTHLVKQKVQVFKCPDCNKVFTQRGSLLEHVKASHRNTAVHLNDISARRGSVKMVGSNGEEWRREDEEEGVGNPGAMESPALPDVLIWSCSECQTRYTNKDNYISHMATQHRKELKRFPCTQCEGSFSSSSSLRRHIRVKHKGIKRASFYCQLCTEGKKSFSSKLILEKHMQIHHGGQRGASTPSQVCPRSTDTADSSSEQDGALNTVTAASAEDGSPVKGHPPRSLRGGWPQDQEGVGFRCMPCGFISEDKEEFRHHIKSHRGDMGGAVQCQQCGACFASGSSLSRHRFISHRMRDADSEHDQQSNVTPGPAARAASPALPPQPEDGEDKFACKVCRCQFSKAADLNTHFRTHGMAFLTSYKTDKPN</sequence>
<evidence type="ECO:0000256" key="5">
    <source>
        <dbReference type="ARBA" id="ARBA00022737"/>
    </source>
</evidence>
<dbReference type="SUPFAM" id="SSF57667">
    <property type="entry name" value="beta-beta-alpha zinc fingers"/>
    <property type="match status" value="3"/>
</dbReference>
<keyword evidence="11" id="KW-0539">Nucleus</keyword>
<comment type="subcellular location">
    <subcellularLocation>
        <location evidence="2">Nucleus</location>
    </subcellularLocation>
</comment>
<dbReference type="PANTHER" id="PTHR47222">
    <property type="entry name" value="ZINC FINGER PROTEIN 532-RELATED"/>
    <property type="match status" value="1"/>
</dbReference>
<dbReference type="PROSITE" id="PS00028">
    <property type="entry name" value="ZINC_FINGER_C2H2_1"/>
    <property type="match status" value="5"/>
</dbReference>
<reference evidence="15" key="4">
    <citation type="submission" date="2025-08" db="UniProtKB">
        <authorList>
            <consortium name="Ensembl"/>
        </authorList>
    </citation>
    <scope>IDENTIFICATION</scope>
</reference>
<keyword evidence="10" id="KW-0804">Transcription</keyword>
<reference evidence="15" key="3">
    <citation type="submission" date="2020-05" db="EMBL/GenBank/DDBJ databases">
        <title>Electrophorus electricus (electric eel) genome, fEleEle1, primary haplotype.</title>
        <authorList>
            <person name="Myers G."/>
            <person name="Meyer A."/>
            <person name="Fedrigo O."/>
            <person name="Formenti G."/>
            <person name="Rhie A."/>
            <person name="Tracey A."/>
            <person name="Sims Y."/>
            <person name="Jarvis E.D."/>
        </authorList>
    </citation>
    <scope>NUCLEOTIDE SEQUENCE [LARGE SCALE GENOMIC DNA]</scope>
</reference>
<feature type="region of interest" description="Disordered" evidence="13">
    <location>
        <begin position="23"/>
        <end position="61"/>
    </location>
</feature>
<feature type="compositionally biased region" description="Basic and acidic residues" evidence="13">
    <location>
        <begin position="412"/>
        <end position="440"/>
    </location>
</feature>
<dbReference type="InterPro" id="IPR013087">
    <property type="entry name" value="Znf_C2H2_type"/>
</dbReference>
<dbReference type="InterPro" id="IPR036236">
    <property type="entry name" value="Znf_C2H2_sf"/>
</dbReference>
<feature type="domain" description="C2H2-type" evidence="14">
    <location>
        <begin position="930"/>
        <end position="958"/>
    </location>
</feature>
<dbReference type="GO" id="GO:0008270">
    <property type="term" value="F:zinc ion binding"/>
    <property type="evidence" value="ECO:0007669"/>
    <property type="project" value="UniProtKB-KW"/>
</dbReference>
<dbReference type="SMART" id="SM00355">
    <property type="entry name" value="ZnF_C2H2"/>
    <property type="match status" value="14"/>
</dbReference>
<feature type="domain" description="C2H2-type" evidence="14">
    <location>
        <begin position="1188"/>
        <end position="1216"/>
    </location>
</feature>
<proteinExistence type="inferred from homology"/>
<evidence type="ECO:0000256" key="3">
    <source>
        <dbReference type="ARBA" id="ARBA00006991"/>
    </source>
</evidence>
<keyword evidence="6 12" id="KW-0863">Zinc-finger</keyword>
<evidence type="ECO:0000256" key="10">
    <source>
        <dbReference type="ARBA" id="ARBA00023163"/>
    </source>
</evidence>
<feature type="region of interest" description="Disordered" evidence="13">
    <location>
        <begin position="170"/>
        <end position="192"/>
    </location>
</feature>
<feature type="compositionally biased region" description="Low complexity" evidence="13">
    <location>
        <begin position="1228"/>
        <end position="1237"/>
    </location>
</feature>
<keyword evidence="7" id="KW-0862">Zinc</keyword>
<dbReference type="Gene3D" id="3.30.160.60">
    <property type="entry name" value="Classic Zinc Finger"/>
    <property type="match status" value="4"/>
</dbReference>
<dbReference type="GeneTree" id="ENSGT00940000156524"/>
<reference evidence="16" key="1">
    <citation type="journal article" date="2014" name="Science">
        <title>Nonhuman genetics. Genomic basis for the convergent evolution of electric organs.</title>
        <authorList>
            <person name="Gallant J.R."/>
            <person name="Traeger L.L."/>
            <person name="Volkening J.D."/>
            <person name="Moffett H."/>
            <person name="Chen P.H."/>
            <person name="Novina C.D."/>
            <person name="Phillips G.N.Jr."/>
            <person name="Anand R."/>
            <person name="Wells G.B."/>
            <person name="Pinch M."/>
            <person name="Guth R."/>
            <person name="Unguez G.A."/>
            <person name="Albert J.S."/>
            <person name="Zakon H.H."/>
            <person name="Samanta M.P."/>
            <person name="Sussman M.R."/>
        </authorList>
    </citation>
    <scope>NUCLEOTIDE SEQUENCE [LARGE SCALE GENOMIC DNA]</scope>
</reference>
<feature type="compositionally biased region" description="Polar residues" evidence="13">
    <location>
        <begin position="319"/>
        <end position="332"/>
    </location>
</feature>